<reference evidence="2 3" key="1">
    <citation type="submission" date="2018-09" db="EMBL/GenBank/DDBJ databases">
        <title>Genomic investigation of the strawberry pathogen Phytophthora fragariae indicates pathogenicity is determined by transcriptional variation in three key races.</title>
        <authorList>
            <person name="Adams T.M."/>
            <person name="Armitage A.D."/>
            <person name="Sobczyk M.K."/>
            <person name="Bates H.J."/>
            <person name="Dunwell J.M."/>
            <person name="Nellist C.F."/>
            <person name="Harrison R.J."/>
        </authorList>
    </citation>
    <scope>NUCLEOTIDE SEQUENCE [LARGE SCALE GENOMIC DNA]</scope>
    <source>
        <strain evidence="2 3">NOV-77</strain>
    </source>
</reference>
<organism evidence="2 3">
    <name type="scientific">Phytophthora fragariae</name>
    <dbReference type="NCBI Taxonomy" id="53985"/>
    <lineage>
        <taxon>Eukaryota</taxon>
        <taxon>Sar</taxon>
        <taxon>Stramenopiles</taxon>
        <taxon>Oomycota</taxon>
        <taxon>Peronosporomycetes</taxon>
        <taxon>Peronosporales</taxon>
        <taxon>Peronosporaceae</taxon>
        <taxon>Phytophthora</taxon>
    </lineage>
</organism>
<feature type="compositionally biased region" description="Low complexity" evidence="1">
    <location>
        <begin position="204"/>
        <end position="213"/>
    </location>
</feature>
<protein>
    <submittedName>
        <fullName evidence="2">Uncharacterized protein</fullName>
    </submittedName>
</protein>
<gene>
    <name evidence="2" type="ORF">PF008_g31281</name>
</gene>
<feature type="region of interest" description="Disordered" evidence="1">
    <location>
        <begin position="30"/>
        <end position="70"/>
    </location>
</feature>
<dbReference type="AlphaFoldDB" id="A0A6G0Q3W6"/>
<evidence type="ECO:0000313" key="2">
    <source>
        <dbReference type="EMBL" id="KAE9267777.1"/>
    </source>
</evidence>
<feature type="region of interest" description="Disordered" evidence="1">
    <location>
        <begin position="124"/>
        <end position="156"/>
    </location>
</feature>
<dbReference type="EMBL" id="QXFY01006770">
    <property type="protein sequence ID" value="KAE9267777.1"/>
    <property type="molecule type" value="Genomic_DNA"/>
</dbReference>
<proteinExistence type="predicted"/>
<feature type="region of interest" description="Disordered" evidence="1">
    <location>
        <begin position="185"/>
        <end position="213"/>
    </location>
</feature>
<evidence type="ECO:0000313" key="3">
    <source>
        <dbReference type="Proteomes" id="UP000486351"/>
    </source>
</evidence>
<comment type="caution">
    <text evidence="2">The sequence shown here is derived from an EMBL/GenBank/DDBJ whole genome shotgun (WGS) entry which is preliminary data.</text>
</comment>
<name>A0A6G0Q3W6_9STRA</name>
<accession>A0A6G0Q3W6</accession>
<feature type="compositionally biased region" description="Low complexity" evidence="1">
    <location>
        <begin position="36"/>
        <end position="70"/>
    </location>
</feature>
<dbReference type="Proteomes" id="UP000486351">
    <property type="component" value="Unassembled WGS sequence"/>
</dbReference>
<sequence>MSRLPGPARLAVARSVLVACHCLARQHSGPRKRCYSRTGSSSSAASAVPPSPLPSSGSAGRSRSPTPPRCSSVAAHSCRGAASCPRTPCTCPPDTAASPATRAASCLHALWPCGPVSRIVALSSTRGRTRRSPASLRGPCSSRASPPPLPAHHAPCRARRRLVPPPRLAHSHAKLEQHDVHAVRAPAASASGADVIGGPPLRPARPSAALPPP</sequence>
<evidence type="ECO:0000256" key="1">
    <source>
        <dbReference type="SAM" id="MobiDB-lite"/>
    </source>
</evidence>